<dbReference type="GO" id="GO:0015174">
    <property type="term" value="F:basic amino acid transmembrane transporter activity"/>
    <property type="evidence" value="ECO:0007669"/>
    <property type="project" value="TreeGrafter"/>
</dbReference>
<keyword evidence="3 6" id="KW-1133">Transmembrane helix</keyword>
<dbReference type="FunFam" id="1.20.1280.290:FF:000028">
    <property type="entry name" value="Vacuolar membrane protein, putative"/>
    <property type="match status" value="1"/>
</dbReference>
<dbReference type="OrthoDB" id="8048523at2759"/>
<evidence type="ECO:0000256" key="4">
    <source>
        <dbReference type="ARBA" id="ARBA00023136"/>
    </source>
</evidence>
<dbReference type="RefSeq" id="XP_040632034.1">
    <property type="nucleotide sequence ID" value="XM_040771638.1"/>
</dbReference>
<protein>
    <recommendedName>
        <fullName evidence="9">PQ-loop-domain-containing protein</fullName>
    </recommendedName>
</protein>
<gene>
    <name evidence="7" type="ORF">DACRYDRAFT_19737</name>
</gene>
<dbReference type="GO" id="GO:0034488">
    <property type="term" value="P:basic amino acid transmembrane export from vacuole"/>
    <property type="evidence" value="ECO:0007669"/>
    <property type="project" value="TreeGrafter"/>
</dbReference>
<feature type="non-terminal residue" evidence="7">
    <location>
        <position position="284"/>
    </location>
</feature>
<sequence>KSIGLEIERGLRRLSLLREHGNAEDNPVEIEEIYERVLSVERQRLAERSTSKQRNSSIGVRKAGMVFLAVGTLIRVGYPSFNDVRHLSPAGQVLGEVEAPMPNLDMPFLRAASSDSHVLQPMTVEPSREADTERILGRVSAWTCTTLYLTSRLPQIWKNFVRKSVEGLSMSLFVCAFFGNFFYVLSILTSPLAIGQDASAFLMESIPYLLGSGGVLLFDLVIVLQGQMYKNRKPMDFNDAHDSDDEDMRGRSRERRPSARESNGLLESDERFESYDATLTPNQG</sequence>
<reference evidence="7 8" key="1">
    <citation type="journal article" date="2012" name="Science">
        <title>The Paleozoic origin of enzymatic lignin decomposition reconstructed from 31 fungal genomes.</title>
        <authorList>
            <person name="Floudas D."/>
            <person name="Binder M."/>
            <person name="Riley R."/>
            <person name="Barry K."/>
            <person name="Blanchette R.A."/>
            <person name="Henrissat B."/>
            <person name="Martinez A.T."/>
            <person name="Otillar R."/>
            <person name="Spatafora J.W."/>
            <person name="Yadav J.S."/>
            <person name="Aerts A."/>
            <person name="Benoit I."/>
            <person name="Boyd A."/>
            <person name="Carlson A."/>
            <person name="Copeland A."/>
            <person name="Coutinho P.M."/>
            <person name="de Vries R.P."/>
            <person name="Ferreira P."/>
            <person name="Findley K."/>
            <person name="Foster B."/>
            <person name="Gaskell J."/>
            <person name="Glotzer D."/>
            <person name="Gorecki P."/>
            <person name="Heitman J."/>
            <person name="Hesse C."/>
            <person name="Hori C."/>
            <person name="Igarashi K."/>
            <person name="Jurgens J.A."/>
            <person name="Kallen N."/>
            <person name="Kersten P."/>
            <person name="Kohler A."/>
            <person name="Kuees U."/>
            <person name="Kumar T.K.A."/>
            <person name="Kuo A."/>
            <person name="LaButti K."/>
            <person name="Larrondo L.F."/>
            <person name="Lindquist E."/>
            <person name="Ling A."/>
            <person name="Lombard V."/>
            <person name="Lucas S."/>
            <person name="Lundell T."/>
            <person name="Martin R."/>
            <person name="McLaughlin D.J."/>
            <person name="Morgenstern I."/>
            <person name="Morin E."/>
            <person name="Murat C."/>
            <person name="Nagy L.G."/>
            <person name="Nolan M."/>
            <person name="Ohm R.A."/>
            <person name="Patyshakuliyeva A."/>
            <person name="Rokas A."/>
            <person name="Ruiz-Duenas F.J."/>
            <person name="Sabat G."/>
            <person name="Salamov A."/>
            <person name="Samejima M."/>
            <person name="Schmutz J."/>
            <person name="Slot J.C."/>
            <person name="St John F."/>
            <person name="Stenlid J."/>
            <person name="Sun H."/>
            <person name="Sun S."/>
            <person name="Syed K."/>
            <person name="Tsang A."/>
            <person name="Wiebenga A."/>
            <person name="Young D."/>
            <person name="Pisabarro A."/>
            <person name="Eastwood D.C."/>
            <person name="Martin F."/>
            <person name="Cullen D."/>
            <person name="Grigoriev I.V."/>
            <person name="Hibbett D.S."/>
        </authorList>
    </citation>
    <scope>NUCLEOTIDE SEQUENCE [LARGE SCALE GENOMIC DNA]</scope>
    <source>
        <strain evidence="7 8">DJM-731 SS1</strain>
    </source>
</reference>
<dbReference type="SMART" id="SM00679">
    <property type="entry name" value="CTNS"/>
    <property type="match status" value="1"/>
</dbReference>
<evidence type="ECO:0000313" key="7">
    <source>
        <dbReference type="EMBL" id="EJU05140.1"/>
    </source>
</evidence>
<dbReference type="AlphaFoldDB" id="M5G9Y9"/>
<proteinExistence type="predicted"/>
<dbReference type="InterPro" id="IPR051415">
    <property type="entry name" value="LAAT-1"/>
</dbReference>
<evidence type="ECO:0000256" key="5">
    <source>
        <dbReference type="SAM" id="MobiDB-lite"/>
    </source>
</evidence>
<comment type="subcellular location">
    <subcellularLocation>
        <location evidence="1">Membrane</location>
        <topology evidence="1">Multi-pass membrane protein</topology>
    </subcellularLocation>
</comment>
<evidence type="ECO:0000256" key="1">
    <source>
        <dbReference type="ARBA" id="ARBA00004141"/>
    </source>
</evidence>
<dbReference type="PANTHER" id="PTHR16201">
    <property type="entry name" value="SEVEN TRANSMEMBRANE PROTEIN 1-RELATED"/>
    <property type="match status" value="1"/>
</dbReference>
<dbReference type="HOGENOM" id="CLU_981949_0_0_1"/>
<dbReference type="Pfam" id="PF04193">
    <property type="entry name" value="PQ-loop"/>
    <property type="match status" value="1"/>
</dbReference>
<feature type="transmembrane region" description="Helical" evidence="6">
    <location>
        <begin position="206"/>
        <end position="224"/>
    </location>
</feature>
<dbReference type="GO" id="GO:0000329">
    <property type="term" value="C:fungal-type vacuole membrane"/>
    <property type="evidence" value="ECO:0007669"/>
    <property type="project" value="TreeGrafter"/>
</dbReference>
<feature type="transmembrane region" description="Helical" evidence="6">
    <location>
        <begin position="172"/>
        <end position="194"/>
    </location>
</feature>
<feature type="region of interest" description="Disordered" evidence="5">
    <location>
        <begin position="235"/>
        <end position="284"/>
    </location>
</feature>
<keyword evidence="4 6" id="KW-0472">Membrane</keyword>
<dbReference type="Proteomes" id="UP000030653">
    <property type="component" value="Unassembled WGS sequence"/>
</dbReference>
<dbReference type="GeneID" id="63686700"/>
<keyword evidence="8" id="KW-1185">Reference proteome</keyword>
<organism evidence="7 8">
    <name type="scientific">Dacryopinax primogenitus (strain DJM 731)</name>
    <name type="common">Brown rot fungus</name>
    <dbReference type="NCBI Taxonomy" id="1858805"/>
    <lineage>
        <taxon>Eukaryota</taxon>
        <taxon>Fungi</taxon>
        <taxon>Dikarya</taxon>
        <taxon>Basidiomycota</taxon>
        <taxon>Agaricomycotina</taxon>
        <taxon>Dacrymycetes</taxon>
        <taxon>Dacrymycetales</taxon>
        <taxon>Dacrymycetaceae</taxon>
        <taxon>Dacryopinax</taxon>
    </lineage>
</organism>
<dbReference type="InterPro" id="IPR006603">
    <property type="entry name" value="PQ-loop_rpt"/>
</dbReference>
<evidence type="ECO:0000256" key="6">
    <source>
        <dbReference type="SAM" id="Phobius"/>
    </source>
</evidence>
<name>M5G9Y9_DACPD</name>
<evidence type="ECO:0000313" key="8">
    <source>
        <dbReference type="Proteomes" id="UP000030653"/>
    </source>
</evidence>
<dbReference type="PANTHER" id="PTHR16201:SF34">
    <property type="entry name" value="LYSOSOMAL AMINO ACID TRANSPORTER 1"/>
    <property type="match status" value="1"/>
</dbReference>
<keyword evidence="2 6" id="KW-0812">Transmembrane</keyword>
<evidence type="ECO:0000256" key="2">
    <source>
        <dbReference type="ARBA" id="ARBA00022692"/>
    </source>
</evidence>
<accession>M5G9Y9</accession>
<dbReference type="EMBL" id="JH795856">
    <property type="protein sequence ID" value="EJU05140.1"/>
    <property type="molecule type" value="Genomic_DNA"/>
</dbReference>
<evidence type="ECO:0000256" key="3">
    <source>
        <dbReference type="ARBA" id="ARBA00022989"/>
    </source>
</evidence>
<dbReference type="Gene3D" id="1.20.1280.290">
    <property type="match status" value="1"/>
</dbReference>
<feature type="compositionally biased region" description="Basic and acidic residues" evidence="5">
    <location>
        <begin position="248"/>
        <end position="259"/>
    </location>
</feature>
<evidence type="ECO:0008006" key="9">
    <source>
        <dbReference type="Google" id="ProtNLM"/>
    </source>
</evidence>